<dbReference type="Gene3D" id="2.60.120.330">
    <property type="entry name" value="B-lactam Antibiotic, Isopenicillin N Synthase, Chain"/>
    <property type="match status" value="1"/>
</dbReference>
<proteinExistence type="inferred from homology"/>
<dbReference type="AlphaFoldDB" id="A0AAE0HSF7"/>
<dbReference type="GO" id="GO:0046872">
    <property type="term" value="F:metal ion binding"/>
    <property type="evidence" value="ECO:0007669"/>
    <property type="project" value="UniProtKB-KW"/>
</dbReference>
<dbReference type="Pfam" id="PF03171">
    <property type="entry name" value="2OG-FeII_Oxy"/>
    <property type="match status" value="1"/>
</dbReference>
<protein>
    <submittedName>
        <fullName evidence="4">Oxidoreductase</fullName>
    </submittedName>
</protein>
<gene>
    <name evidence="4" type="ORF">B0H66DRAFT_486753</name>
</gene>
<dbReference type="InterPro" id="IPR044861">
    <property type="entry name" value="IPNS-like_FE2OG_OXY"/>
</dbReference>
<name>A0AAE0HSF7_9PEZI</name>
<evidence type="ECO:0000256" key="2">
    <source>
        <dbReference type="RuleBase" id="RU003682"/>
    </source>
</evidence>
<keyword evidence="2" id="KW-0560">Oxidoreductase</keyword>
<evidence type="ECO:0000313" key="5">
    <source>
        <dbReference type="Proteomes" id="UP001283341"/>
    </source>
</evidence>
<feature type="domain" description="Fe2OG dioxygenase" evidence="3">
    <location>
        <begin position="202"/>
        <end position="325"/>
    </location>
</feature>
<organism evidence="4 5">
    <name type="scientific">Apodospora peruviana</name>
    <dbReference type="NCBI Taxonomy" id="516989"/>
    <lineage>
        <taxon>Eukaryota</taxon>
        <taxon>Fungi</taxon>
        <taxon>Dikarya</taxon>
        <taxon>Ascomycota</taxon>
        <taxon>Pezizomycotina</taxon>
        <taxon>Sordariomycetes</taxon>
        <taxon>Sordariomycetidae</taxon>
        <taxon>Sordariales</taxon>
        <taxon>Lasiosphaeriaceae</taxon>
        <taxon>Apodospora</taxon>
    </lineage>
</organism>
<dbReference type="Proteomes" id="UP001283341">
    <property type="component" value="Unassembled WGS sequence"/>
</dbReference>
<keyword evidence="2" id="KW-0408">Iron</keyword>
<dbReference type="PROSITE" id="PS51471">
    <property type="entry name" value="FE2OG_OXY"/>
    <property type="match status" value="1"/>
</dbReference>
<evidence type="ECO:0000256" key="1">
    <source>
        <dbReference type="ARBA" id="ARBA00008056"/>
    </source>
</evidence>
<comment type="caution">
    <text evidence="4">The sequence shown here is derived from an EMBL/GenBank/DDBJ whole genome shotgun (WGS) entry which is preliminary data.</text>
</comment>
<keyword evidence="5" id="KW-1185">Reference proteome</keyword>
<sequence length="380" mass="41990">MGSLGEKYVVAGVDMTDLYPVPFPDNLPTVELQTVSVAKLLSHDEQESQRIFAFCKDPGFFLLDLTDHPEGVRLLQDATDCCRLAKKLFTSLTIDQKREYKTRSAGGGAGIFDMGYFTRDILPSGDVKYNETMNFPVQDMFGYSSSPDFALPGWLEADEVELIKRTMRSGNTMGNIVLSGLEQSLQIANNKLQAAHRLEDPSGDFLRLLRYPGYDPAANADHLRFPAHKDAISLGLLFTWLGGLQLPAVDAERLAHEEISEASWRWARPVPGTAIVNMGDALELLTNGALTSGLHRVVRAPREQAPHDRYSVLLSLRPANTWPMTPLESPVIRPLTAAAKEAKAAAPVLTCAEWGAAKLKALGGRFTEREQRKERLNLKD</sequence>
<dbReference type="GO" id="GO:0016491">
    <property type="term" value="F:oxidoreductase activity"/>
    <property type="evidence" value="ECO:0007669"/>
    <property type="project" value="UniProtKB-KW"/>
</dbReference>
<comment type="similarity">
    <text evidence="1 2">Belongs to the iron/ascorbate-dependent oxidoreductase family.</text>
</comment>
<evidence type="ECO:0000313" key="4">
    <source>
        <dbReference type="EMBL" id="KAK3311876.1"/>
    </source>
</evidence>
<dbReference type="EMBL" id="JAUEDM010000011">
    <property type="protein sequence ID" value="KAK3311876.1"/>
    <property type="molecule type" value="Genomic_DNA"/>
</dbReference>
<dbReference type="SUPFAM" id="SSF51197">
    <property type="entry name" value="Clavaminate synthase-like"/>
    <property type="match status" value="1"/>
</dbReference>
<dbReference type="InterPro" id="IPR050231">
    <property type="entry name" value="Iron_ascorbate_oxido_reductase"/>
</dbReference>
<keyword evidence="2" id="KW-0479">Metal-binding</keyword>
<accession>A0AAE0HSF7</accession>
<dbReference type="PANTHER" id="PTHR47990">
    <property type="entry name" value="2-OXOGLUTARATE (2OG) AND FE(II)-DEPENDENT OXYGENASE SUPERFAMILY PROTEIN-RELATED"/>
    <property type="match status" value="1"/>
</dbReference>
<evidence type="ECO:0000259" key="3">
    <source>
        <dbReference type="PROSITE" id="PS51471"/>
    </source>
</evidence>
<dbReference type="InterPro" id="IPR027443">
    <property type="entry name" value="IPNS-like_sf"/>
</dbReference>
<reference evidence="4" key="2">
    <citation type="submission" date="2023-06" db="EMBL/GenBank/DDBJ databases">
        <authorList>
            <consortium name="Lawrence Berkeley National Laboratory"/>
            <person name="Haridas S."/>
            <person name="Hensen N."/>
            <person name="Bonometti L."/>
            <person name="Westerberg I."/>
            <person name="Brannstrom I.O."/>
            <person name="Guillou S."/>
            <person name="Cros-Aarteil S."/>
            <person name="Calhoun S."/>
            <person name="Kuo A."/>
            <person name="Mondo S."/>
            <person name="Pangilinan J."/>
            <person name="Riley R."/>
            <person name="Labutti K."/>
            <person name="Andreopoulos B."/>
            <person name="Lipzen A."/>
            <person name="Chen C."/>
            <person name="Yanf M."/>
            <person name="Daum C."/>
            <person name="Ng V."/>
            <person name="Clum A."/>
            <person name="Steindorff A."/>
            <person name="Ohm R."/>
            <person name="Martin F."/>
            <person name="Silar P."/>
            <person name="Natvig D."/>
            <person name="Lalanne C."/>
            <person name="Gautier V."/>
            <person name="Ament-Velasquez S.L."/>
            <person name="Kruys A."/>
            <person name="Hutchinson M.I."/>
            <person name="Powell A.J."/>
            <person name="Barry K."/>
            <person name="Miller A.N."/>
            <person name="Grigoriev I.V."/>
            <person name="Debuchy R."/>
            <person name="Gladieux P."/>
            <person name="Thoren M.H."/>
            <person name="Johannesson H."/>
        </authorList>
    </citation>
    <scope>NUCLEOTIDE SEQUENCE</scope>
    <source>
        <strain evidence="4">CBS 118394</strain>
    </source>
</reference>
<reference evidence="4" key="1">
    <citation type="journal article" date="2023" name="Mol. Phylogenet. Evol.">
        <title>Genome-scale phylogeny and comparative genomics of the fungal order Sordariales.</title>
        <authorList>
            <person name="Hensen N."/>
            <person name="Bonometti L."/>
            <person name="Westerberg I."/>
            <person name="Brannstrom I.O."/>
            <person name="Guillou S."/>
            <person name="Cros-Aarteil S."/>
            <person name="Calhoun S."/>
            <person name="Haridas S."/>
            <person name="Kuo A."/>
            <person name="Mondo S."/>
            <person name="Pangilinan J."/>
            <person name="Riley R."/>
            <person name="LaButti K."/>
            <person name="Andreopoulos B."/>
            <person name="Lipzen A."/>
            <person name="Chen C."/>
            <person name="Yan M."/>
            <person name="Daum C."/>
            <person name="Ng V."/>
            <person name="Clum A."/>
            <person name="Steindorff A."/>
            <person name="Ohm R.A."/>
            <person name="Martin F."/>
            <person name="Silar P."/>
            <person name="Natvig D.O."/>
            <person name="Lalanne C."/>
            <person name="Gautier V."/>
            <person name="Ament-Velasquez S.L."/>
            <person name="Kruys A."/>
            <person name="Hutchinson M.I."/>
            <person name="Powell A.J."/>
            <person name="Barry K."/>
            <person name="Miller A.N."/>
            <person name="Grigoriev I.V."/>
            <person name="Debuchy R."/>
            <person name="Gladieux P."/>
            <person name="Hiltunen Thoren M."/>
            <person name="Johannesson H."/>
        </authorList>
    </citation>
    <scope>NUCLEOTIDE SEQUENCE</scope>
    <source>
        <strain evidence="4">CBS 118394</strain>
    </source>
</reference>
<dbReference type="InterPro" id="IPR005123">
    <property type="entry name" value="Oxoglu/Fe-dep_dioxygenase_dom"/>
</dbReference>